<feature type="compositionally biased region" description="Basic and acidic residues" evidence="1">
    <location>
        <begin position="73"/>
        <end position="83"/>
    </location>
</feature>
<feature type="region of interest" description="Disordered" evidence="1">
    <location>
        <begin position="73"/>
        <end position="121"/>
    </location>
</feature>
<comment type="caution">
    <text evidence="2">The sequence shown here is derived from an EMBL/GenBank/DDBJ whole genome shotgun (WGS) entry which is preliminary data.</text>
</comment>
<sequence length="121" mass="12623">MSGAGPKGASVAIPKLRMFPASTDAGPKGASVAIPKLRMFPASTDDGRYVEEYRVRSNVGGFRTYYISTIYSEKTDSGEKGDAGDDDHDEGGGGGGDAENGPIGRNEFAEMDAGEAITRGR</sequence>
<keyword evidence="3" id="KW-1185">Reference proteome</keyword>
<name>A0AAW1KLV0_POPJA</name>
<accession>A0AAW1KLV0</accession>
<dbReference type="AlphaFoldDB" id="A0AAW1KLV0"/>
<dbReference type="Proteomes" id="UP001458880">
    <property type="component" value="Unassembled WGS sequence"/>
</dbReference>
<protein>
    <submittedName>
        <fullName evidence="2">Uncharacterized protein</fullName>
    </submittedName>
</protein>
<evidence type="ECO:0000313" key="3">
    <source>
        <dbReference type="Proteomes" id="UP001458880"/>
    </source>
</evidence>
<evidence type="ECO:0000256" key="1">
    <source>
        <dbReference type="SAM" id="MobiDB-lite"/>
    </source>
</evidence>
<reference evidence="2 3" key="1">
    <citation type="journal article" date="2024" name="BMC Genomics">
        <title>De novo assembly and annotation of Popillia japonica's genome with initial clues to its potential as an invasive pest.</title>
        <authorList>
            <person name="Cucini C."/>
            <person name="Boschi S."/>
            <person name="Funari R."/>
            <person name="Cardaioli E."/>
            <person name="Iannotti N."/>
            <person name="Marturano G."/>
            <person name="Paoli F."/>
            <person name="Bruttini M."/>
            <person name="Carapelli A."/>
            <person name="Frati F."/>
            <person name="Nardi F."/>
        </authorList>
    </citation>
    <scope>NUCLEOTIDE SEQUENCE [LARGE SCALE GENOMIC DNA]</scope>
    <source>
        <strain evidence="2">DMR45628</strain>
    </source>
</reference>
<proteinExistence type="predicted"/>
<gene>
    <name evidence="2" type="ORF">QE152_g22142</name>
</gene>
<organism evidence="2 3">
    <name type="scientific">Popillia japonica</name>
    <name type="common">Japanese beetle</name>
    <dbReference type="NCBI Taxonomy" id="7064"/>
    <lineage>
        <taxon>Eukaryota</taxon>
        <taxon>Metazoa</taxon>
        <taxon>Ecdysozoa</taxon>
        <taxon>Arthropoda</taxon>
        <taxon>Hexapoda</taxon>
        <taxon>Insecta</taxon>
        <taxon>Pterygota</taxon>
        <taxon>Neoptera</taxon>
        <taxon>Endopterygota</taxon>
        <taxon>Coleoptera</taxon>
        <taxon>Polyphaga</taxon>
        <taxon>Scarabaeiformia</taxon>
        <taxon>Scarabaeidae</taxon>
        <taxon>Rutelinae</taxon>
        <taxon>Popillia</taxon>
    </lineage>
</organism>
<evidence type="ECO:0000313" key="2">
    <source>
        <dbReference type="EMBL" id="KAK9720350.1"/>
    </source>
</evidence>
<dbReference type="EMBL" id="JASPKY010000211">
    <property type="protein sequence ID" value="KAK9720350.1"/>
    <property type="molecule type" value="Genomic_DNA"/>
</dbReference>